<reference evidence="1 2" key="1">
    <citation type="submission" date="2021-07" db="EMBL/GenBank/DDBJ databases">
        <authorList>
            <consortium name="Genoscope - CEA"/>
            <person name="William W."/>
        </authorList>
    </citation>
    <scope>NUCLEOTIDE SEQUENCE [LARGE SCALE GENOMIC DNA]</scope>
</reference>
<name>A0A8D9HAD9_BRACM</name>
<evidence type="ECO:0000313" key="2">
    <source>
        <dbReference type="Proteomes" id="UP000694005"/>
    </source>
</evidence>
<dbReference type="AlphaFoldDB" id="A0A8D9HAD9"/>
<sequence>RENSLTPFHKSMVESVATYLVFTETIHRLVIVNLSYAGDDPQQVQQRSRHWAQAVAFASMMQNLTNEC</sequence>
<organism evidence="1 2">
    <name type="scientific">Brassica campestris</name>
    <name type="common">Field mustard</name>
    <dbReference type="NCBI Taxonomy" id="3711"/>
    <lineage>
        <taxon>Eukaryota</taxon>
        <taxon>Viridiplantae</taxon>
        <taxon>Streptophyta</taxon>
        <taxon>Embryophyta</taxon>
        <taxon>Tracheophyta</taxon>
        <taxon>Spermatophyta</taxon>
        <taxon>Magnoliopsida</taxon>
        <taxon>eudicotyledons</taxon>
        <taxon>Gunneridae</taxon>
        <taxon>Pentapetalae</taxon>
        <taxon>rosids</taxon>
        <taxon>malvids</taxon>
        <taxon>Brassicales</taxon>
        <taxon>Brassicaceae</taxon>
        <taxon>Brassiceae</taxon>
        <taxon>Brassica</taxon>
    </lineage>
</organism>
<dbReference type="Proteomes" id="UP000694005">
    <property type="component" value="Chromosome A02"/>
</dbReference>
<dbReference type="EMBL" id="LS974618">
    <property type="protein sequence ID" value="CAG7895708.1"/>
    <property type="molecule type" value="Genomic_DNA"/>
</dbReference>
<evidence type="ECO:0000313" key="1">
    <source>
        <dbReference type="EMBL" id="CAG7895708.1"/>
    </source>
</evidence>
<proteinExistence type="predicted"/>
<feature type="non-terminal residue" evidence="1">
    <location>
        <position position="68"/>
    </location>
</feature>
<dbReference type="Gramene" id="A02p46600.2_BraZ1">
    <property type="protein sequence ID" value="A02p46600.2_BraZ1.CDS"/>
    <property type="gene ID" value="A02g46600.2_BraZ1"/>
</dbReference>
<accession>A0A8D9HAD9</accession>
<gene>
    <name evidence="1" type="ORF">BRAPAZ1V2_A02P46600.2</name>
</gene>
<protein>
    <submittedName>
        <fullName evidence="1">Uncharacterized protein</fullName>
    </submittedName>
</protein>